<feature type="region of interest" description="Disordered" evidence="1">
    <location>
        <begin position="1"/>
        <end position="21"/>
    </location>
</feature>
<gene>
    <name evidence="2" type="ORF">FNH06_14425</name>
</gene>
<keyword evidence="3" id="KW-1185">Reference proteome</keyword>
<accession>A0A558AD15</accession>
<dbReference type="AlphaFoldDB" id="A0A558AD15"/>
<dbReference type="Proteomes" id="UP000318578">
    <property type="component" value="Unassembled WGS sequence"/>
</dbReference>
<evidence type="ECO:0000313" key="2">
    <source>
        <dbReference type="EMBL" id="TVT22159.1"/>
    </source>
</evidence>
<name>A0A558AD15_9PSEU</name>
<reference evidence="2 3" key="1">
    <citation type="submission" date="2019-07" db="EMBL/GenBank/DDBJ databases">
        <title>New species of Amycolatopsis and Streptomyces.</title>
        <authorList>
            <person name="Duangmal K."/>
            <person name="Teo W.F.A."/>
            <person name="Lipun K."/>
        </authorList>
    </citation>
    <scope>NUCLEOTIDE SEQUENCE [LARGE SCALE GENOMIC DNA]</scope>
    <source>
        <strain evidence="2 3">JCM 30562</strain>
    </source>
</reference>
<dbReference type="EMBL" id="VJZA01000020">
    <property type="protein sequence ID" value="TVT22159.1"/>
    <property type="molecule type" value="Genomic_DNA"/>
</dbReference>
<proteinExistence type="predicted"/>
<evidence type="ECO:0000313" key="3">
    <source>
        <dbReference type="Proteomes" id="UP000318578"/>
    </source>
</evidence>
<protein>
    <submittedName>
        <fullName evidence="2">Uncharacterized protein</fullName>
    </submittedName>
</protein>
<comment type="caution">
    <text evidence="2">The sequence shown here is derived from an EMBL/GenBank/DDBJ whole genome shotgun (WGS) entry which is preliminary data.</text>
</comment>
<organism evidence="2 3">
    <name type="scientific">Amycolatopsis acidiphila</name>
    <dbReference type="NCBI Taxonomy" id="715473"/>
    <lineage>
        <taxon>Bacteria</taxon>
        <taxon>Bacillati</taxon>
        <taxon>Actinomycetota</taxon>
        <taxon>Actinomycetes</taxon>
        <taxon>Pseudonocardiales</taxon>
        <taxon>Pseudonocardiaceae</taxon>
        <taxon>Amycolatopsis</taxon>
    </lineage>
</organism>
<evidence type="ECO:0000256" key="1">
    <source>
        <dbReference type="SAM" id="MobiDB-lite"/>
    </source>
</evidence>
<sequence>MKSWGSSTGGGDRCVHVAKGSPKARTRVRLFGVIT</sequence>